<comment type="caution">
    <text evidence="2">The sequence shown here is derived from an EMBL/GenBank/DDBJ whole genome shotgun (WGS) entry which is preliminary data.</text>
</comment>
<feature type="region of interest" description="Disordered" evidence="1">
    <location>
        <begin position="1"/>
        <end position="24"/>
    </location>
</feature>
<accession>A0A1R1Y5U1</accession>
<evidence type="ECO:0000256" key="1">
    <source>
        <dbReference type="SAM" id="MobiDB-lite"/>
    </source>
</evidence>
<feature type="compositionally biased region" description="Basic and acidic residues" evidence="1">
    <location>
        <begin position="191"/>
        <end position="206"/>
    </location>
</feature>
<reference evidence="2 3" key="1">
    <citation type="submission" date="2017-01" db="EMBL/GenBank/DDBJ databases">
        <authorList>
            <person name="Mah S.A."/>
            <person name="Swanson W.J."/>
            <person name="Moy G.W."/>
            <person name="Vacquier V.D."/>
        </authorList>
    </citation>
    <scope>NUCLEOTIDE SEQUENCE [LARGE SCALE GENOMIC DNA]</scope>
    <source>
        <strain evidence="2 3">GSMNP</strain>
    </source>
</reference>
<feature type="compositionally biased region" description="Polar residues" evidence="1">
    <location>
        <begin position="214"/>
        <end position="228"/>
    </location>
</feature>
<feature type="region of interest" description="Disordered" evidence="1">
    <location>
        <begin position="112"/>
        <end position="131"/>
    </location>
</feature>
<organism evidence="2 3">
    <name type="scientific">Smittium culicis</name>
    <dbReference type="NCBI Taxonomy" id="133412"/>
    <lineage>
        <taxon>Eukaryota</taxon>
        <taxon>Fungi</taxon>
        <taxon>Fungi incertae sedis</taxon>
        <taxon>Zoopagomycota</taxon>
        <taxon>Kickxellomycotina</taxon>
        <taxon>Harpellomycetes</taxon>
        <taxon>Harpellales</taxon>
        <taxon>Legeriomycetaceae</taxon>
        <taxon>Smittium</taxon>
    </lineage>
</organism>
<evidence type="ECO:0000313" key="3">
    <source>
        <dbReference type="Proteomes" id="UP000187283"/>
    </source>
</evidence>
<feature type="non-terminal residue" evidence="2">
    <location>
        <position position="1"/>
    </location>
</feature>
<feature type="compositionally biased region" description="Polar residues" evidence="1">
    <location>
        <begin position="256"/>
        <end position="265"/>
    </location>
</feature>
<gene>
    <name evidence="2" type="ORF">AYI70_g2986</name>
</gene>
<feature type="region of interest" description="Disordered" evidence="1">
    <location>
        <begin position="182"/>
        <end position="279"/>
    </location>
</feature>
<evidence type="ECO:0000313" key="2">
    <source>
        <dbReference type="EMBL" id="OMJ22263.1"/>
    </source>
</evidence>
<sequence>MDSSKMTTKIIESNSAEKSQGGLRNSSTFINAYKVFSSESINLENISPQSKPKNLDSFKRIKELTNNYESLLAQTPPEPNTHTNNEPFPKVKIKSPLYFEKVSGLYPKDKMATETAPTSHSKTENIQPKSKELNYLAHKTDKVEGKASTSDVRIAISQDSKDSISIDRQSINLDPASSVISFTSHNSLPKPLDESPAKNYTRDKTRNPKRLSVRKNSNLNYDPQSDSGSILLPTGPKSISNSKNEIKNSQEKSNSTKSDTFSSNDESSKPQKNIYKRDDKSVKINPYIFSKSQAQQPLKLRSSAALLASDSSRPTSSTHYLESRGFLSNSLNPKLTSQLPHSYTQHFNDNKPNRYKASTKIISDYEVPKLESRIKEMTTKNKIYNNSDRSLYPPVAKHKKNIYSTAKQLDPPNKFQKGFVKSSLNLSYGIPPDTDTISRDNYSTNSQKKIYSQKSHLFQSIANFDDRNNSVNNKAASLIKYDLSSNMSAYNQAYRNSDKSQAQQPLKLRSSAALLASDSSRPTSSTHYLESRGFLSNSLNPKLTSQLPHSYTQHFNDNKPNRYKASTKIISDYEVPKLESRIKEMTTKNKIYNNSDRSLYPPVAKHKKNIYSTAKQLDPPNKFQKGFVKSSLNLSYGIPPDTDTISRDNYSTNSQKKIYSQKSHLFQSIANFDDRNNSVNNKAASLIKYDLSSNMSAYNQAYRNSEFIRPYTEYSSRKKKLSKKKNNNDNYKVNKRLSVKEKDTKRISNLESLFSEIAVQDIEINPSLSTTLPRPLTAFRSSQFDYVTDSEDDLNNKEDYVSVNGSYLSAESELTHPSNTLKNFSSLPPKINNLLLDDTPSPQELASINETAQNFYNKKDRAPNEFSISVIENRTVNNIINSNTRKNIITDSSAADASTYNPSPTISTKNAFSFRKFIGLKKKKN</sequence>
<protein>
    <submittedName>
        <fullName evidence="2">Uncharacterized protein</fullName>
    </submittedName>
</protein>
<proteinExistence type="predicted"/>
<name>A0A1R1Y5U1_9FUNG</name>
<dbReference type="EMBL" id="LSSN01000807">
    <property type="protein sequence ID" value="OMJ22263.1"/>
    <property type="molecule type" value="Genomic_DNA"/>
</dbReference>
<dbReference type="OrthoDB" id="5658411at2759"/>
<dbReference type="Proteomes" id="UP000187283">
    <property type="component" value="Unassembled WGS sequence"/>
</dbReference>
<dbReference type="AlphaFoldDB" id="A0A1R1Y5U1"/>
<feature type="compositionally biased region" description="Polar residues" evidence="1">
    <location>
        <begin position="115"/>
        <end position="128"/>
    </location>
</feature>
<keyword evidence="3" id="KW-1185">Reference proteome</keyword>